<dbReference type="PANTHER" id="PTHR33119:SF1">
    <property type="entry name" value="FE2OG DIOXYGENASE DOMAIN-CONTAINING PROTEIN"/>
    <property type="match status" value="1"/>
</dbReference>
<sequence length="375" mass="42386">MRVPNALDPSSYTTPSEQMHRLMFLGSKVVKKPQGCSTDYQWIPTDFEVGEGGEAGSDRGNVAVRILSYINNLHPEQHADLYESIGSIFGRFVPLFERMLAYRTGLLKSSFDVDTISHDSWRALPRRPRLPEFVELPKKAETVNLRGKTLQAIVKIAEIILTPENPEYGGGAWHIEGTPSEKIIGTGIYYFDCENIQDSRLSFRSQVEEPPYQQSDDAGIAEIYGLFNEELLVQDFGSVQTLASRCLVFPNLLQHQVQPFKLDNPSKPGVRKILAFFLVDPDDPIPSTSVIPPQQEEWIEPTLEVIMENLHLVDAVERNIHSLLPRGMSLLVAKQHRLQLMAQHKKTKKIRTATRATFRYASTKKSREDSKQVAS</sequence>
<gene>
    <name evidence="2" type="ORF">Plil01_001615300</name>
</gene>
<dbReference type="InterPro" id="IPR049192">
    <property type="entry name" value="DUF4246_C"/>
</dbReference>
<accession>A0A9W6XHV0</accession>
<dbReference type="PANTHER" id="PTHR33119">
    <property type="entry name" value="IFI3P"/>
    <property type="match status" value="1"/>
</dbReference>
<reference evidence="2" key="1">
    <citation type="submission" date="2023-04" db="EMBL/GenBank/DDBJ databases">
        <title>Phytophthora lilii NBRC 32176.</title>
        <authorList>
            <person name="Ichikawa N."/>
            <person name="Sato H."/>
            <person name="Tonouchi N."/>
        </authorList>
    </citation>
    <scope>NUCLEOTIDE SEQUENCE</scope>
    <source>
        <strain evidence="2">NBRC 32176</strain>
    </source>
</reference>
<protein>
    <submittedName>
        <fullName evidence="2">Unnamed protein product</fullName>
    </submittedName>
</protein>
<dbReference type="OrthoDB" id="59491at2759"/>
<keyword evidence="3" id="KW-1185">Reference proteome</keyword>
<evidence type="ECO:0000313" key="2">
    <source>
        <dbReference type="EMBL" id="GMF38779.1"/>
    </source>
</evidence>
<dbReference type="Proteomes" id="UP001165083">
    <property type="component" value="Unassembled WGS sequence"/>
</dbReference>
<proteinExistence type="predicted"/>
<dbReference type="AlphaFoldDB" id="A0A9W6XHV0"/>
<name>A0A9W6XHV0_9STRA</name>
<organism evidence="2 3">
    <name type="scientific">Phytophthora lilii</name>
    <dbReference type="NCBI Taxonomy" id="2077276"/>
    <lineage>
        <taxon>Eukaryota</taxon>
        <taxon>Sar</taxon>
        <taxon>Stramenopiles</taxon>
        <taxon>Oomycota</taxon>
        <taxon>Peronosporomycetes</taxon>
        <taxon>Peronosporales</taxon>
        <taxon>Peronosporaceae</taxon>
        <taxon>Phytophthora</taxon>
    </lineage>
</organism>
<dbReference type="InterPro" id="IPR025340">
    <property type="entry name" value="DUF4246"/>
</dbReference>
<dbReference type="EMBL" id="BSXW01001729">
    <property type="protein sequence ID" value="GMF38779.1"/>
    <property type="molecule type" value="Genomic_DNA"/>
</dbReference>
<evidence type="ECO:0000313" key="3">
    <source>
        <dbReference type="Proteomes" id="UP001165083"/>
    </source>
</evidence>
<evidence type="ECO:0000259" key="1">
    <source>
        <dbReference type="Pfam" id="PF14033"/>
    </source>
</evidence>
<dbReference type="Pfam" id="PF14033">
    <property type="entry name" value="DUF4246"/>
    <property type="match status" value="1"/>
</dbReference>
<feature type="domain" description="DUF4246" evidence="1">
    <location>
        <begin position="29"/>
        <end position="300"/>
    </location>
</feature>
<comment type="caution">
    <text evidence="2">The sequence shown here is derived from an EMBL/GenBank/DDBJ whole genome shotgun (WGS) entry which is preliminary data.</text>
</comment>